<accession>A0ABX0GY47</accession>
<reference evidence="7 8" key="1">
    <citation type="submission" date="2020-03" db="EMBL/GenBank/DDBJ databases">
        <title>Two novel Motilibacter sp.</title>
        <authorList>
            <person name="Liu S."/>
        </authorList>
    </citation>
    <scope>NUCLEOTIDE SEQUENCE [LARGE SCALE GENOMIC DNA]</scope>
    <source>
        <strain evidence="7 8">E257</strain>
    </source>
</reference>
<evidence type="ECO:0000256" key="1">
    <source>
        <dbReference type="ARBA" id="ARBA00022801"/>
    </source>
</evidence>
<dbReference type="Gene3D" id="2.60.40.290">
    <property type="match status" value="1"/>
</dbReference>
<keyword evidence="1" id="KW-0378">Hydrolase</keyword>
<dbReference type="InterPro" id="IPR012291">
    <property type="entry name" value="CBM2_carb-bd_dom_sf"/>
</dbReference>
<feature type="domain" description="CBM2" evidence="6">
    <location>
        <begin position="34"/>
        <end position="142"/>
    </location>
</feature>
<organism evidence="7 8">
    <name type="scientific">Motilibacter deserti</name>
    <dbReference type="NCBI Taxonomy" id="2714956"/>
    <lineage>
        <taxon>Bacteria</taxon>
        <taxon>Bacillati</taxon>
        <taxon>Actinomycetota</taxon>
        <taxon>Actinomycetes</taxon>
        <taxon>Motilibacterales</taxon>
        <taxon>Motilibacteraceae</taxon>
        <taxon>Motilibacter</taxon>
    </lineage>
</organism>
<keyword evidence="3" id="KW-0624">Polysaccharide degradation</keyword>
<evidence type="ECO:0000256" key="5">
    <source>
        <dbReference type="SAM" id="SignalP"/>
    </source>
</evidence>
<keyword evidence="5" id="KW-0732">Signal</keyword>
<evidence type="ECO:0000256" key="3">
    <source>
        <dbReference type="ARBA" id="ARBA00023326"/>
    </source>
</evidence>
<dbReference type="Pfam" id="PF00553">
    <property type="entry name" value="CBM_2"/>
    <property type="match status" value="1"/>
</dbReference>
<dbReference type="InterPro" id="IPR001919">
    <property type="entry name" value="CBD2"/>
</dbReference>
<keyword evidence="3" id="KW-0119">Carbohydrate metabolism</keyword>
<dbReference type="PROSITE" id="PS00561">
    <property type="entry name" value="CBM2_A"/>
    <property type="match status" value="1"/>
</dbReference>
<evidence type="ECO:0000256" key="4">
    <source>
        <dbReference type="SAM" id="MobiDB-lite"/>
    </source>
</evidence>
<name>A0ABX0GY47_9ACTN</name>
<sequence>MQISRWAGAAVAVTALAAVVGAPATASAAKKPAPTTTVTSCGVVVKATGQYADAHSGTVTFYNQGKAPVIWTLTWDVEDTGDLWNGRDEDVTWSQSGTTLTVAGQSWNRTVQPGKSLTLGYVAAGHTAPANVKMNGVACGAPSPSTLKATAKAEKQQARAAERQVKAEARTAVKALKDAEKAEAKAAKDAAKAAERAARA</sequence>
<keyword evidence="8" id="KW-1185">Reference proteome</keyword>
<feature type="signal peptide" evidence="5">
    <location>
        <begin position="1"/>
        <end position="28"/>
    </location>
</feature>
<feature type="region of interest" description="Disordered" evidence="4">
    <location>
        <begin position="180"/>
        <end position="200"/>
    </location>
</feature>
<evidence type="ECO:0000313" key="8">
    <source>
        <dbReference type="Proteomes" id="UP000800981"/>
    </source>
</evidence>
<evidence type="ECO:0000259" key="6">
    <source>
        <dbReference type="PROSITE" id="PS51173"/>
    </source>
</evidence>
<comment type="caution">
    <text evidence="7">The sequence shown here is derived from an EMBL/GenBank/DDBJ whole genome shotgun (WGS) entry which is preliminary data.</text>
</comment>
<dbReference type="EMBL" id="JAANNP010000067">
    <property type="protein sequence ID" value="NHC15897.1"/>
    <property type="molecule type" value="Genomic_DNA"/>
</dbReference>
<gene>
    <name evidence="7" type="ORF">G9H71_19115</name>
</gene>
<proteinExistence type="predicted"/>
<evidence type="ECO:0000256" key="2">
    <source>
        <dbReference type="ARBA" id="ARBA00023295"/>
    </source>
</evidence>
<keyword evidence="2" id="KW-0326">Glycosidase</keyword>
<dbReference type="InterPro" id="IPR018366">
    <property type="entry name" value="CBM2_CS"/>
</dbReference>
<dbReference type="InterPro" id="IPR008965">
    <property type="entry name" value="CBM2/CBM3_carb-bd_dom_sf"/>
</dbReference>
<protein>
    <recommendedName>
        <fullName evidence="6">CBM2 domain-containing protein</fullName>
    </recommendedName>
</protein>
<dbReference type="Proteomes" id="UP000800981">
    <property type="component" value="Unassembled WGS sequence"/>
</dbReference>
<dbReference type="SUPFAM" id="SSF49384">
    <property type="entry name" value="Carbohydrate-binding domain"/>
    <property type="match status" value="1"/>
</dbReference>
<feature type="chain" id="PRO_5046875436" description="CBM2 domain-containing protein" evidence="5">
    <location>
        <begin position="29"/>
        <end position="200"/>
    </location>
</feature>
<dbReference type="PROSITE" id="PS51173">
    <property type="entry name" value="CBM2"/>
    <property type="match status" value="1"/>
</dbReference>
<dbReference type="RefSeq" id="WP_166284379.1">
    <property type="nucleotide sequence ID" value="NZ_JAANNP010000067.1"/>
</dbReference>
<evidence type="ECO:0000313" key="7">
    <source>
        <dbReference type="EMBL" id="NHC15897.1"/>
    </source>
</evidence>
<dbReference type="SMART" id="SM00637">
    <property type="entry name" value="CBD_II"/>
    <property type="match status" value="1"/>
</dbReference>